<name>A0ACB6S9P8_9PLEO</name>
<evidence type="ECO:0000313" key="1">
    <source>
        <dbReference type="EMBL" id="KAF2629949.1"/>
    </source>
</evidence>
<protein>
    <submittedName>
        <fullName evidence="1">HET-domain-containing protein</fullName>
    </submittedName>
</protein>
<proteinExistence type="predicted"/>
<organism evidence="1 2">
    <name type="scientific">Macroventuria anomochaeta</name>
    <dbReference type="NCBI Taxonomy" id="301207"/>
    <lineage>
        <taxon>Eukaryota</taxon>
        <taxon>Fungi</taxon>
        <taxon>Dikarya</taxon>
        <taxon>Ascomycota</taxon>
        <taxon>Pezizomycotina</taxon>
        <taxon>Dothideomycetes</taxon>
        <taxon>Pleosporomycetidae</taxon>
        <taxon>Pleosporales</taxon>
        <taxon>Pleosporineae</taxon>
        <taxon>Didymellaceae</taxon>
        <taxon>Macroventuria</taxon>
    </lineage>
</organism>
<accession>A0ACB6S9P8</accession>
<evidence type="ECO:0000313" key="2">
    <source>
        <dbReference type="Proteomes" id="UP000799754"/>
    </source>
</evidence>
<keyword evidence="2" id="KW-1185">Reference proteome</keyword>
<dbReference type="Proteomes" id="UP000799754">
    <property type="component" value="Unassembled WGS sequence"/>
</dbReference>
<reference evidence="1" key="1">
    <citation type="journal article" date="2020" name="Stud. Mycol.">
        <title>101 Dothideomycetes genomes: a test case for predicting lifestyles and emergence of pathogens.</title>
        <authorList>
            <person name="Haridas S."/>
            <person name="Albert R."/>
            <person name="Binder M."/>
            <person name="Bloem J."/>
            <person name="Labutti K."/>
            <person name="Salamov A."/>
            <person name="Andreopoulos B."/>
            <person name="Baker S."/>
            <person name="Barry K."/>
            <person name="Bills G."/>
            <person name="Bluhm B."/>
            <person name="Cannon C."/>
            <person name="Castanera R."/>
            <person name="Culley D."/>
            <person name="Daum C."/>
            <person name="Ezra D."/>
            <person name="Gonzalez J."/>
            <person name="Henrissat B."/>
            <person name="Kuo A."/>
            <person name="Liang C."/>
            <person name="Lipzen A."/>
            <person name="Lutzoni F."/>
            <person name="Magnuson J."/>
            <person name="Mondo S."/>
            <person name="Nolan M."/>
            <person name="Ohm R."/>
            <person name="Pangilinan J."/>
            <person name="Park H.-J."/>
            <person name="Ramirez L."/>
            <person name="Alfaro M."/>
            <person name="Sun H."/>
            <person name="Tritt A."/>
            <person name="Yoshinaga Y."/>
            <person name="Zwiers L.-H."/>
            <person name="Turgeon B."/>
            <person name="Goodwin S."/>
            <person name="Spatafora J."/>
            <person name="Crous P."/>
            <person name="Grigoriev I."/>
        </authorList>
    </citation>
    <scope>NUCLEOTIDE SEQUENCE</scope>
    <source>
        <strain evidence="1">CBS 525.71</strain>
    </source>
</reference>
<feature type="non-terminal residue" evidence="1">
    <location>
        <position position="1"/>
    </location>
</feature>
<sequence>SAKIDYAAITAWIRCCKTLHRSLCKQKNNMVRPWRLIDCNTSPPSLVLAPQSGPYLALSYTWGSKGYKYSTSSTDAVISCPPKTISDAITVTRELGYRFLWVDGYCIDQDGEEEKHTQIDIMDKIYGGAELTIVAAAGSDNDYGLPGVSTNRQADQLQESGPVVHLGDIQIVRIDGSPRKSIQSGTWATRAWTYQEAILSQRLLYFTDREIYFEC</sequence>
<dbReference type="EMBL" id="MU006708">
    <property type="protein sequence ID" value="KAF2629949.1"/>
    <property type="molecule type" value="Genomic_DNA"/>
</dbReference>
<gene>
    <name evidence="1" type="ORF">BU25DRAFT_300106</name>
</gene>
<feature type="non-terminal residue" evidence="1">
    <location>
        <position position="215"/>
    </location>
</feature>
<comment type="caution">
    <text evidence="1">The sequence shown here is derived from an EMBL/GenBank/DDBJ whole genome shotgun (WGS) entry which is preliminary data.</text>
</comment>